<sequence length="137" mass="14637">MNDSLVLAIVDKREECTVIWRVETTPGFAALSGAWDTDDAEHVERLTADAHVIDAAAEDPLGQVRKNMKDAGAPSVPTGEKQLAFTGEPHARRAWEVAVQAAELVEYWNVAAVQRKVKGDADYAPLPVDAAGATATA</sequence>
<keyword evidence="2" id="KW-1185">Reference proteome</keyword>
<dbReference type="EMBL" id="UFXQ01000001">
    <property type="protein sequence ID" value="STC69367.1"/>
    <property type="molecule type" value="Genomic_DNA"/>
</dbReference>
<name>A0A376CMD0_9CORY</name>
<dbReference type="RefSeq" id="WP_018582497.1">
    <property type="nucleotide sequence ID" value="NZ_LDYD01000006.1"/>
</dbReference>
<evidence type="ECO:0000313" key="1">
    <source>
        <dbReference type="EMBL" id="STC69367.1"/>
    </source>
</evidence>
<dbReference type="AlphaFoldDB" id="A0A376CMD0"/>
<dbReference type="Proteomes" id="UP000254467">
    <property type="component" value="Unassembled WGS sequence"/>
</dbReference>
<reference evidence="1 2" key="1">
    <citation type="submission" date="2018-06" db="EMBL/GenBank/DDBJ databases">
        <authorList>
            <consortium name="Pathogen Informatics"/>
            <person name="Doyle S."/>
        </authorList>
    </citation>
    <scope>NUCLEOTIDE SEQUENCE [LARGE SCALE GENOMIC DNA]</scope>
    <source>
        <strain evidence="1 2">NCTC11862</strain>
    </source>
</reference>
<dbReference type="STRING" id="35756.GCA_001044155_01123"/>
<gene>
    <name evidence="1" type="ORF">NCTC11862_01152</name>
</gene>
<proteinExistence type="predicted"/>
<dbReference type="OrthoDB" id="4410665at2"/>
<protein>
    <submittedName>
        <fullName evidence="1">Uncharacterized protein</fullName>
    </submittedName>
</protein>
<organism evidence="1 2">
    <name type="scientific">Corynebacterium pilosum</name>
    <dbReference type="NCBI Taxonomy" id="35756"/>
    <lineage>
        <taxon>Bacteria</taxon>
        <taxon>Bacillati</taxon>
        <taxon>Actinomycetota</taxon>
        <taxon>Actinomycetes</taxon>
        <taxon>Mycobacteriales</taxon>
        <taxon>Corynebacteriaceae</taxon>
        <taxon>Corynebacterium</taxon>
    </lineage>
</organism>
<accession>A0A376CMD0</accession>
<evidence type="ECO:0000313" key="2">
    <source>
        <dbReference type="Proteomes" id="UP000254467"/>
    </source>
</evidence>